<protein>
    <submittedName>
        <fullName evidence="4">TetR/AcrR family transcriptional regulator</fullName>
    </submittedName>
</protein>
<dbReference type="EMBL" id="CP051151">
    <property type="protein sequence ID" value="QLY39657.1"/>
    <property type="molecule type" value="Genomic_DNA"/>
</dbReference>
<feature type="DNA-binding region" description="H-T-H motif" evidence="2">
    <location>
        <begin position="32"/>
        <end position="51"/>
    </location>
</feature>
<evidence type="ECO:0000313" key="5">
    <source>
        <dbReference type="Proteomes" id="UP000512167"/>
    </source>
</evidence>
<proteinExistence type="predicted"/>
<gene>
    <name evidence="4" type="ORF">HF295_01775</name>
</gene>
<organism evidence="4 5">
    <name type="scientific">Hujiaoplasma nucleasis</name>
    <dbReference type="NCBI Taxonomy" id="2725268"/>
    <lineage>
        <taxon>Bacteria</taxon>
        <taxon>Bacillati</taxon>
        <taxon>Mycoplasmatota</taxon>
        <taxon>Mollicutes</taxon>
        <taxon>Candidatus Izemoplasmatales</taxon>
        <taxon>Hujiaoplasmataceae</taxon>
        <taxon>Hujiaoplasma</taxon>
    </lineage>
</organism>
<keyword evidence="5" id="KW-1185">Reference proteome</keyword>
<accession>A0A7L6N348</accession>
<dbReference type="Proteomes" id="UP000512167">
    <property type="component" value="Chromosome"/>
</dbReference>
<evidence type="ECO:0000256" key="1">
    <source>
        <dbReference type="ARBA" id="ARBA00023125"/>
    </source>
</evidence>
<sequence length="432" mass="51615">MSKDKTQLLLENKKVFEETLNEFSSKPYELASVNEIIKRSHYNKGSFYYRFKDKYELYVSILDYVFVQQIDLFNKTSFDLTTNNHINAILHALFNNLLNLYKLDSRFYHLVIRFYNEKTDFVSSTLEVSVPSLYERFIKKLNHIGSFNDSQMIIIESIYKNLPIEKLLNQDIRLEEMINQLSNDKYKNDKIEIDSEDKYLDLHHFKDKFNYFITDNDFNNSLNEVFIVNDFLFEESKIKRLIKRKTFQLKFDVRRILKKYINKPIFNGIFLKNILESEDYVNIVKDDTLRNIFYTLIYGIIDLNEILVINHMISDLNDKQRDILFNKILPINGQLTKILIIDKVLVFNGCLNSFYMKDDLTGVKKYHMNDLSVQYQNKYYIKYIIDGVYSSDYFDSIDGFVKNHTNSEIKILEVKTVHELAYHQIKELVNKI</sequence>
<name>A0A7L6N348_9MOLU</name>
<evidence type="ECO:0000256" key="2">
    <source>
        <dbReference type="PROSITE-ProRule" id="PRU00335"/>
    </source>
</evidence>
<keyword evidence="1 2" id="KW-0238">DNA-binding</keyword>
<reference evidence="4 5" key="1">
    <citation type="submission" date="2020-04" db="EMBL/GenBank/DDBJ databases">
        <authorList>
            <person name="Zheng R.K."/>
            <person name="Sun C.M."/>
        </authorList>
    </citation>
    <scope>NUCLEOTIDE SEQUENCE [LARGE SCALE GENOMIC DNA]</scope>
    <source>
        <strain evidence="5">zrk29</strain>
    </source>
</reference>
<dbReference type="GO" id="GO:0003677">
    <property type="term" value="F:DNA binding"/>
    <property type="evidence" value="ECO:0007669"/>
    <property type="project" value="UniProtKB-UniRule"/>
</dbReference>
<dbReference type="SUPFAM" id="SSF46689">
    <property type="entry name" value="Homeodomain-like"/>
    <property type="match status" value="1"/>
</dbReference>
<dbReference type="KEGG" id="tbk:HF295_01775"/>
<evidence type="ECO:0000259" key="3">
    <source>
        <dbReference type="PROSITE" id="PS50977"/>
    </source>
</evidence>
<evidence type="ECO:0000313" key="4">
    <source>
        <dbReference type="EMBL" id="QLY39657.1"/>
    </source>
</evidence>
<dbReference type="AlphaFoldDB" id="A0A7L6N348"/>
<dbReference type="RefSeq" id="WP_312032135.1">
    <property type="nucleotide sequence ID" value="NZ_CP051151.1"/>
</dbReference>
<dbReference type="InterPro" id="IPR009057">
    <property type="entry name" value="Homeodomain-like_sf"/>
</dbReference>
<dbReference type="PROSITE" id="PS50977">
    <property type="entry name" value="HTH_TETR_2"/>
    <property type="match status" value="1"/>
</dbReference>
<dbReference type="Gene3D" id="1.10.357.10">
    <property type="entry name" value="Tetracycline Repressor, domain 2"/>
    <property type="match status" value="1"/>
</dbReference>
<feature type="domain" description="HTH tetR-type" evidence="3">
    <location>
        <begin position="9"/>
        <end position="69"/>
    </location>
</feature>
<dbReference type="InterPro" id="IPR001647">
    <property type="entry name" value="HTH_TetR"/>
</dbReference>
<dbReference type="Pfam" id="PF00440">
    <property type="entry name" value="TetR_N"/>
    <property type="match status" value="1"/>
</dbReference>